<protein>
    <submittedName>
        <fullName evidence="2">Uncharacterized protein</fullName>
    </submittedName>
</protein>
<reference evidence="2 3" key="1">
    <citation type="submission" date="2023-08" db="EMBL/GenBank/DDBJ databases">
        <title>Black Yeasts Isolated from many extreme environments.</title>
        <authorList>
            <person name="Coleine C."/>
            <person name="Stajich J.E."/>
            <person name="Selbmann L."/>
        </authorList>
    </citation>
    <scope>NUCLEOTIDE SEQUENCE [LARGE SCALE GENOMIC DNA]</scope>
    <source>
        <strain evidence="2 3">CCFEE 5935</strain>
    </source>
</reference>
<sequence>MSLRSSLSNIILGESSTSQHPPSAMYPPPGPQHFPPPHHLPLPQHFPPPRTPSPSFRQPSPSLQQPLPSIPWLLIDKEEVRSSQTNTPLFHITLSAAPGSWSSKSLVTLTRASTGLPLGSIRIRSSTEVIELEVNGGATTMKEDSMWASFRWYIHPVVYPGAKWVWSESKGGFRLTDGDKNGRLLATVEGKTLVCENVGLPEAAVDEVVLSAVAVLIKKKRLGKEREAVEGFGELAGALAGS</sequence>
<evidence type="ECO:0000313" key="2">
    <source>
        <dbReference type="EMBL" id="KAK5165706.1"/>
    </source>
</evidence>
<feature type="compositionally biased region" description="Polar residues" evidence="1">
    <location>
        <begin position="1"/>
        <end position="21"/>
    </location>
</feature>
<evidence type="ECO:0000313" key="3">
    <source>
        <dbReference type="Proteomes" id="UP001337655"/>
    </source>
</evidence>
<evidence type="ECO:0000256" key="1">
    <source>
        <dbReference type="SAM" id="MobiDB-lite"/>
    </source>
</evidence>
<dbReference type="EMBL" id="JAVRRT010000015">
    <property type="protein sequence ID" value="KAK5165706.1"/>
    <property type="molecule type" value="Genomic_DNA"/>
</dbReference>
<dbReference type="RefSeq" id="XP_064655718.1">
    <property type="nucleotide sequence ID" value="XM_064805859.1"/>
</dbReference>
<accession>A0AAV9P2L9</accession>
<dbReference type="AlphaFoldDB" id="A0AAV9P2L9"/>
<dbReference type="Proteomes" id="UP001337655">
    <property type="component" value="Unassembled WGS sequence"/>
</dbReference>
<feature type="compositionally biased region" description="Pro residues" evidence="1">
    <location>
        <begin position="24"/>
        <end position="52"/>
    </location>
</feature>
<organism evidence="2 3">
    <name type="scientific">Saxophila tyrrhenica</name>
    <dbReference type="NCBI Taxonomy" id="1690608"/>
    <lineage>
        <taxon>Eukaryota</taxon>
        <taxon>Fungi</taxon>
        <taxon>Dikarya</taxon>
        <taxon>Ascomycota</taxon>
        <taxon>Pezizomycotina</taxon>
        <taxon>Dothideomycetes</taxon>
        <taxon>Dothideomycetidae</taxon>
        <taxon>Mycosphaerellales</taxon>
        <taxon>Extremaceae</taxon>
        <taxon>Saxophila</taxon>
    </lineage>
</organism>
<keyword evidence="3" id="KW-1185">Reference proteome</keyword>
<dbReference type="GeneID" id="89929961"/>
<gene>
    <name evidence="2" type="ORF">LTR77_008629</name>
</gene>
<name>A0AAV9P2L9_9PEZI</name>
<comment type="caution">
    <text evidence="2">The sequence shown here is derived from an EMBL/GenBank/DDBJ whole genome shotgun (WGS) entry which is preliminary data.</text>
</comment>
<proteinExistence type="predicted"/>
<feature type="region of interest" description="Disordered" evidence="1">
    <location>
        <begin position="1"/>
        <end position="64"/>
    </location>
</feature>
<feature type="compositionally biased region" description="Low complexity" evidence="1">
    <location>
        <begin position="53"/>
        <end position="64"/>
    </location>
</feature>